<keyword evidence="3" id="KW-1185">Reference proteome</keyword>
<feature type="transmembrane region" description="Helical" evidence="1">
    <location>
        <begin position="36"/>
        <end position="59"/>
    </location>
</feature>
<dbReference type="OrthoDB" id="26280at2"/>
<accession>A0A1G7JZI1</accession>
<protein>
    <submittedName>
        <fullName evidence="2">Uncharacterized protein</fullName>
    </submittedName>
</protein>
<evidence type="ECO:0000313" key="2">
    <source>
        <dbReference type="EMBL" id="SDF30363.1"/>
    </source>
</evidence>
<dbReference type="Proteomes" id="UP000199446">
    <property type="component" value="Unassembled WGS sequence"/>
</dbReference>
<feature type="transmembrane region" description="Helical" evidence="1">
    <location>
        <begin position="65"/>
        <end position="83"/>
    </location>
</feature>
<dbReference type="RefSeq" id="WP_093008439.1">
    <property type="nucleotide sequence ID" value="NZ_FNBC01000039.1"/>
</dbReference>
<keyword evidence="1" id="KW-0812">Transmembrane</keyword>
<keyword evidence="1" id="KW-1133">Transmembrane helix</keyword>
<organism evidence="2 3">
    <name type="scientific">Thermus arciformis</name>
    <dbReference type="NCBI Taxonomy" id="482827"/>
    <lineage>
        <taxon>Bacteria</taxon>
        <taxon>Thermotogati</taxon>
        <taxon>Deinococcota</taxon>
        <taxon>Deinococci</taxon>
        <taxon>Thermales</taxon>
        <taxon>Thermaceae</taxon>
        <taxon>Thermus</taxon>
    </lineage>
</organism>
<reference evidence="3" key="1">
    <citation type="submission" date="2016-10" db="EMBL/GenBank/DDBJ databases">
        <authorList>
            <person name="Varghese N."/>
            <person name="Submissions S."/>
        </authorList>
    </citation>
    <scope>NUCLEOTIDE SEQUENCE [LARGE SCALE GENOMIC DNA]</scope>
    <source>
        <strain evidence="3">CGMCC 1.6992</strain>
    </source>
</reference>
<evidence type="ECO:0000313" key="3">
    <source>
        <dbReference type="Proteomes" id="UP000199446"/>
    </source>
</evidence>
<sequence>MGKKKREEKLKKKALKEWEARRPKTLREALRYFPGVFLRTALVMMGAVALLLLLGALGVGLAGSFWFQLLVYLGFYLAFQRFIMGPLAPPRVK</sequence>
<keyword evidence="1" id="KW-0472">Membrane</keyword>
<name>A0A1G7JZI1_9DEIN</name>
<evidence type="ECO:0000256" key="1">
    <source>
        <dbReference type="SAM" id="Phobius"/>
    </source>
</evidence>
<dbReference type="AlphaFoldDB" id="A0A1G7JZI1"/>
<dbReference type="EMBL" id="FNBC01000039">
    <property type="protein sequence ID" value="SDF30363.1"/>
    <property type="molecule type" value="Genomic_DNA"/>
</dbReference>
<dbReference type="STRING" id="482827.SAMN04488243_13927"/>
<gene>
    <name evidence="2" type="ORF">SAMN04488243_13927</name>
</gene>
<proteinExistence type="predicted"/>